<dbReference type="InterPro" id="IPR051460">
    <property type="entry name" value="HdrC_iron-sulfur_subunit"/>
</dbReference>
<dbReference type="GO" id="GO:0051912">
    <property type="term" value="F:CoB--CoM heterodisulfide reductase activity"/>
    <property type="evidence" value="ECO:0007669"/>
    <property type="project" value="UniProtKB-EC"/>
</dbReference>
<keyword evidence="2" id="KW-0479">Metal-binding</keyword>
<keyword evidence="3 7" id="KW-0560">Oxidoreductase</keyword>
<dbReference type="InterPro" id="IPR004017">
    <property type="entry name" value="Cys_rich_dom"/>
</dbReference>
<dbReference type="PANTHER" id="PTHR43255:SF1">
    <property type="entry name" value="IRON-SULFUR-BINDING OXIDOREDUCTASE FADF-RELATED"/>
    <property type="match status" value="1"/>
</dbReference>
<reference evidence="7" key="1">
    <citation type="submission" date="2010-07" db="EMBL/GenBank/DDBJ databases">
        <authorList>
            <consortium name="CONSOLIDER consortium CSD2007-00005"/>
            <person name="Guazzaroni M.-E."/>
            <person name="Richter M."/>
            <person name="Garcia-Salamanca A."/>
            <person name="Yarza P."/>
            <person name="Ferrer M."/>
        </authorList>
    </citation>
    <scope>NUCLEOTIDE SEQUENCE</scope>
</reference>
<feature type="non-terminal residue" evidence="7">
    <location>
        <position position="138"/>
    </location>
</feature>
<keyword evidence="5" id="KW-0411">Iron-sulfur</keyword>
<keyword evidence="4" id="KW-0408">Iron</keyword>
<dbReference type="Pfam" id="PF02754">
    <property type="entry name" value="CCG"/>
    <property type="match status" value="1"/>
</dbReference>
<dbReference type="GO" id="GO:0005886">
    <property type="term" value="C:plasma membrane"/>
    <property type="evidence" value="ECO:0007669"/>
    <property type="project" value="TreeGrafter"/>
</dbReference>
<dbReference type="GO" id="GO:0051539">
    <property type="term" value="F:4 iron, 4 sulfur cluster binding"/>
    <property type="evidence" value="ECO:0007669"/>
    <property type="project" value="UniProtKB-KW"/>
</dbReference>
<sequence>MGNRPLAAHHGVLQAIAGLQTGEVKQQRTAWAHDVGTFRGSGDTFYFVGCLPYFNVVFGYLGLTPVSTAQSILRILNKIGIEPVISDDERCCGHDAMWSGDEATFQKLAQWNVDTIKASGAKRVIFSCPEGYTTFRKH</sequence>
<evidence type="ECO:0000256" key="4">
    <source>
        <dbReference type="ARBA" id="ARBA00023004"/>
    </source>
</evidence>
<name>D9PFA9_9ZZZZ</name>
<evidence type="ECO:0000256" key="1">
    <source>
        <dbReference type="ARBA" id="ARBA00022485"/>
    </source>
</evidence>
<organism evidence="7">
    <name type="scientific">sediment metagenome</name>
    <dbReference type="NCBI Taxonomy" id="749907"/>
    <lineage>
        <taxon>unclassified sequences</taxon>
        <taxon>metagenomes</taxon>
        <taxon>ecological metagenomes</taxon>
    </lineage>
</organism>
<evidence type="ECO:0000259" key="6">
    <source>
        <dbReference type="Pfam" id="PF02754"/>
    </source>
</evidence>
<evidence type="ECO:0000256" key="5">
    <source>
        <dbReference type="ARBA" id="ARBA00023014"/>
    </source>
</evidence>
<feature type="domain" description="Cysteine-rich" evidence="6">
    <location>
        <begin position="46"/>
        <end position="134"/>
    </location>
</feature>
<accession>D9PFA9</accession>
<reference evidence="7" key="2">
    <citation type="journal article" date="2011" name="Microb. Ecol.">
        <title>Taxonomic and Functional Metagenomic Profiling of the Microbial Community in the Anoxic Sediment of a Sub-saline Shallow Lake (Laguna de Carrizo, Central Spain).</title>
        <authorList>
            <person name="Ferrer M."/>
            <person name="Guazzaroni M.E."/>
            <person name="Richter M."/>
            <person name="Garcia-Salamanca A."/>
            <person name="Yarza P."/>
            <person name="Suarez-Suarez A."/>
            <person name="Solano J."/>
            <person name="Alcaide M."/>
            <person name="van Dillewijn P."/>
            <person name="Molina-Henares M.A."/>
            <person name="Lopez-Cortes N."/>
            <person name="Al-Ramahi Y."/>
            <person name="Guerrero C."/>
            <person name="Acosta A."/>
            <person name="de Eugenio L.I."/>
            <person name="Martinez V."/>
            <person name="Marques S."/>
            <person name="Rojo F."/>
            <person name="Santero E."/>
            <person name="Genilloud O."/>
            <person name="Perez-Perez J."/>
            <person name="Rossello-Mora R."/>
            <person name="Ramos J.L."/>
        </authorList>
    </citation>
    <scope>NUCLEOTIDE SEQUENCE</scope>
</reference>
<dbReference type="EMBL" id="ADZX01000038">
    <property type="protein sequence ID" value="EFK97756.1"/>
    <property type="molecule type" value="Genomic_DNA"/>
</dbReference>
<dbReference type="AlphaFoldDB" id="D9PFA9"/>
<evidence type="ECO:0000256" key="2">
    <source>
        <dbReference type="ARBA" id="ARBA00022723"/>
    </source>
</evidence>
<protein>
    <submittedName>
        <fullName evidence="7">CoB--CoM heterodisulfide reductase 2 iron-sulfur subunit D</fullName>
        <ecNumber evidence="7">1.8.98.1</ecNumber>
    </submittedName>
</protein>
<keyword evidence="1" id="KW-0004">4Fe-4S</keyword>
<dbReference type="GO" id="GO:0046872">
    <property type="term" value="F:metal ion binding"/>
    <property type="evidence" value="ECO:0007669"/>
    <property type="project" value="UniProtKB-KW"/>
</dbReference>
<dbReference type="PANTHER" id="PTHR43255">
    <property type="entry name" value="IRON-SULFUR-BINDING OXIDOREDUCTASE FADF-RELATED-RELATED"/>
    <property type="match status" value="1"/>
</dbReference>
<evidence type="ECO:0000256" key="3">
    <source>
        <dbReference type="ARBA" id="ARBA00023002"/>
    </source>
</evidence>
<proteinExistence type="predicted"/>
<dbReference type="EC" id="1.8.98.1" evidence="7"/>
<evidence type="ECO:0000313" key="7">
    <source>
        <dbReference type="EMBL" id="EFK97756.1"/>
    </source>
</evidence>
<comment type="caution">
    <text evidence="7">The sequence shown here is derived from an EMBL/GenBank/DDBJ whole genome shotgun (WGS) entry which is preliminary data.</text>
</comment>
<gene>
    <name evidence="7" type="primary">hdrD</name>
    <name evidence="7" type="ORF">LDC_0188</name>
</gene>